<dbReference type="EMBL" id="JABBWE010000017">
    <property type="protein sequence ID" value="KAG1797125.1"/>
    <property type="molecule type" value="Genomic_DNA"/>
</dbReference>
<comment type="caution">
    <text evidence="2">The sequence shown here is derived from an EMBL/GenBank/DDBJ whole genome shotgun (WGS) entry which is preliminary data.</text>
</comment>
<organism evidence="2 3">
    <name type="scientific">Suillus plorans</name>
    <dbReference type="NCBI Taxonomy" id="116603"/>
    <lineage>
        <taxon>Eukaryota</taxon>
        <taxon>Fungi</taxon>
        <taxon>Dikarya</taxon>
        <taxon>Basidiomycota</taxon>
        <taxon>Agaricomycotina</taxon>
        <taxon>Agaricomycetes</taxon>
        <taxon>Agaricomycetidae</taxon>
        <taxon>Boletales</taxon>
        <taxon>Suillineae</taxon>
        <taxon>Suillaceae</taxon>
        <taxon>Suillus</taxon>
    </lineage>
</organism>
<dbReference type="AlphaFoldDB" id="A0A9P7DKM7"/>
<accession>A0A9P7DKM7</accession>
<dbReference type="Proteomes" id="UP000719766">
    <property type="component" value="Unassembled WGS sequence"/>
</dbReference>
<name>A0A9P7DKM7_9AGAM</name>
<feature type="compositionally biased region" description="Basic and acidic residues" evidence="1">
    <location>
        <begin position="1"/>
        <end position="23"/>
    </location>
</feature>
<dbReference type="RefSeq" id="XP_041162396.1">
    <property type="nucleotide sequence ID" value="XM_041299961.1"/>
</dbReference>
<reference evidence="2" key="1">
    <citation type="journal article" date="2020" name="New Phytol.">
        <title>Comparative genomics reveals dynamic genome evolution in host specialist ectomycorrhizal fungi.</title>
        <authorList>
            <person name="Lofgren L.A."/>
            <person name="Nguyen N.H."/>
            <person name="Vilgalys R."/>
            <person name="Ruytinx J."/>
            <person name="Liao H.L."/>
            <person name="Branco S."/>
            <person name="Kuo A."/>
            <person name="LaButti K."/>
            <person name="Lipzen A."/>
            <person name="Andreopoulos W."/>
            <person name="Pangilinan J."/>
            <person name="Riley R."/>
            <person name="Hundley H."/>
            <person name="Na H."/>
            <person name="Barry K."/>
            <person name="Grigoriev I.V."/>
            <person name="Stajich J.E."/>
            <person name="Kennedy P.G."/>
        </authorList>
    </citation>
    <scope>NUCLEOTIDE SEQUENCE</scope>
    <source>
        <strain evidence="2">S12</strain>
    </source>
</reference>
<keyword evidence="3" id="KW-1185">Reference proteome</keyword>
<protein>
    <submittedName>
        <fullName evidence="2">Uncharacterized protein</fullName>
    </submittedName>
</protein>
<sequence length="436" mass="48202">MFDDRLSITSHDGSDQVVRRQELSDDSYSSFQPPPDSDSEMSRWCEEMMNLPVMEGWSESLDMPAPLGIIPPLHENESDPHIRLITPPLETPLSIEEFMAMIMSFDATASATEAEVAAAAPHLHSRLSNVRLLRQVDPPPPSRTRYTPYEILDRPDIHRGKHCLTDDVEHHAGPSQHSSMPGVPPPAVPLLAIPVPPPAVPLAIPVPPPAAPLSTTSESLPSLAVPIGLENLVPQVKLRAKQRMKQSMFDDSFLLSSQKRSEKALASLVAVISTFNNRKIAELVLWSLGSEAKKDADKIGETAKYLRKQEEMEVTIRNLLQGDAFLNGDIEVGGQTILGVPFGNRVVRHFMQHILFYQLNLQQYVGPSRNLGALFAFIGTLFEWALRELSTGVFIPSDFDLSTARVAFNNKLSSLYRSMSSDVRSALVADIYAQRG</sequence>
<evidence type="ECO:0000313" key="3">
    <source>
        <dbReference type="Proteomes" id="UP000719766"/>
    </source>
</evidence>
<evidence type="ECO:0000313" key="2">
    <source>
        <dbReference type="EMBL" id="KAG1797125.1"/>
    </source>
</evidence>
<feature type="region of interest" description="Disordered" evidence="1">
    <location>
        <begin position="1"/>
        <end position="41"/>
    </location>
</feature>
<dbReference type="GeneID" id="64593725"/>
<evidence type="ECO:0000256" key="1">
    <source>
        <dbReference type="SAM" id="MobiDB-lite"/>
    </source>
</evidence>
<dbReference type="OrthoDB" id="2675774at2759"/>
<proteinExistence type="predicted"/>
<gene>
    <name evidence="2" type="ORF">HD556DRAFT_1306805</name>
</gene>